<dbReference type="Pfam" id="PF05845">
    <property type="entry name" value="PhnH"/>
    <property type="match status" value="1"/>
</dbReference>
<keyword evidence="1" id="KW-0456">Lyase</keyword>
<dbReference type="InterPro" id="IPR008772">
    <property type="entry name" value="Phosphonate_metab_PhnH"/>
</dbReference>
<evidence type="ECO:0000313" key="2">
    <source>
        <dbReference type="Proteomes" id="UP000633205"/>
    </source>
</evidence>
<dbReference type="SUPFAM" id="SSF159709">
    <property type="entry name" value="PhnH-like"/>
    <property type="match status" value="1"/>
</dbReference>
<organism evidence="1 2">
    <name type="scientific">Microbacterium faecale</name>
    <dbReference type="NCBI Taxonomy" id="1804630"/>
    <lineage>
        <taxon>Bacteria</taxon>
        <taxon>Bacillati</taxon>
        <taxon>Actinomycetota</taxon>
        <taxon>Actinomycetes</taxon>
        <taxon>Micrococcales</taxon>
        <taxon>Microbacteriaceae</taxon>
        <taxon>Microbacterium</taxon>
    </lineage>
</organism>
<comment type="caution">
    <text evidence="1">The sequence shown here is derived from an EMBL/GenBank/DDBJ whole genome shotgun (WGS) entry which is preliminary data.</text>
</comment>
<evidence type="ECO:0000313" key="1">
    <source>
        <dbReference type="EMBL" id="GGD33986.1"/>
    </source>
</evidence>
<dbReference type="InterPro" id="IPR038058">
    <property type="entry name" value="PhnH-like_sp"/>
</dbReference>
<proteinExistence type="predicted"/>
<dbReference type="EMBL" id="BMHO01000001">
    <property type="protein sequence ID" value="GGD33986.1"/>
    <property type="molecule type" value="Genomic_DNA"/>
</dbReference>
<keyword evidence="2" id="KW-1185">Reference proteome</keyword>
<name>A0A916Y7E8_9MICO</name>
<dbReference type="GO" id="GO:0016829">
    <property type="term" value="F:lyase activity"/>
    <property type="evidence" value="ECO:0007669"/>
    <property type="project" value="UniProtKB-KW"/>
</dbReference>
<dbReference type="Gene3D" id="3.40.50.11310">
    <property type="entry name" value="Bacterial phosphonate metabolism protein PhnH"/>
    <property type="match status" value="1"/>
</dbReference>
<dbReference type="Proteomes" id="UP000633205">
    <property type="component" value="Unassembled WGS sequence"/>
</dbReference>
<gene>
    <name evidence="1" type="ORF">GCM10010915_13000</name>
</gene>
<accession>A0A916Y7E8</accession>
<reference evidence="1" key="1">
    <citation type="journal article" date="2014" name="Int. J. Syst. Evol. Microbiol.">
        <title>Complete genome sequence of Corynebacterium casei LMG S-19264T (=DSM 44701T), isolated from a smear-ripened cheese.</title>
        <authorList>
            <consortium name="US DOE Joint Genome Institute (JGI-PGF)"/>
            <person name="Walter F."/>
            <person name="Albersmeier A."/>
            <person name="Kalinowski J."/>
            <person name="Ruckert C."/>
        </authorList>
    </citation>
    <scope>NUCLEOTIDE SEQUENCE</scope>
    <source>
        <strain evidence="1">CGMCC 1.15152</strain>
    </source>
</reference>
<sequence length="204" mass="21341">MTAQTGMLTPGFHSPVHDAQRVFRAVLDALARPLMPQRLDVVLDPPAPLSREVGAIALALCDEQTPIWLDSALTHAPDVAGWIRFHTGAPIVEDPADALFCIASGPSAVPAFDALNAGTDEEPHLSATVLIDATDALPTGDIVATGPGIDRSIAWDGAGASARFLEARRANIAMFPRGIDAILAARGTVVGLPRTTVTTQKEKA</sequence>
<dbReference type="GO" id="GO:0019634">
    <property type="term" value="P:organic phosphonate metabolic process"/>
    <property type="evidence" value="ECO:0007669"/>
    <property type="project" value="InterPro"/>
</dbReference>
<reference evidence="1" key="2">
    <citation type="submission" date="2020-09" db="EMBL/GenBank/DDBJ databases">
        <authorList>
            <person name="Sun Q."/>
            <person name="Zhou Y."/>
        </authorList>
    </citation>
    <scope>NUCLEOTIDE SEQUENCE</scope>
    <source>
        <strain evidence="1">CGMCC 1.15152</strain>
    </source>
</reference>
<dbReference type="AlphaFoldDB" id="A0A916Y7E8"/>
<protein>
    <submittedName>
        <fullName evidence="1">Carbon-phosphorus lyase subunit PhnH</fullName>
    </submittedName>
</protein>
<dbReference type="NCBIfam" id="TIGR03292">
    <property type="entry name" value="PhnH_redo"/>
    <property type="match status" value="1"/>
</dbReference>
<dbReference type="PIRSF" id="PIRSF020680">
    <property type="entry name" value="PhnH"/>
    <property type="match status" value="1"/>
</dbReference>
<dbReference type="RefSeq" id="WP_229730997.1">
    <property type="nucleotide sequence ID" value="NZ_BMHO01000001.1"/>
</dbReference>